<gene>
    <name evidence="1" type="ORF">BN2614_LOCUS7</name>
</gene>
<dbReference type="AlphaFoldDB" id="A0A9X9PWI8"/>
<feature type="non-terminal residue" evidence="1">
    <location>
        <position position="43"/>
    </location>
</feature>
<keyword evidence="2" id="KW-1185">Reference proteome</keyword>
<name>A0A9X9PWI8_GULGU</name>
<protein>
    <submittedName>
        <fullName evidence="1">Uncharacterized protein</fullName>
    </submittedName>
</protein>
<dbReference type="EMBL" id="CYRY02005391">
    <property type="protein sequence ID" value="VCW69823.1"/>
    <property type="molecule type" value="Genomic_DNA"/>
</dbReference>
<evidence type="ECO:0000313" key="1">
    <source>
        <dbReference type="EMBL" id="VCW69823.1"/>
    </source>
</evidence>
<proteinExistence type="predicted"/>
<dbReference type="Proteomes" id="UP000269945">
    <property type="component" value="Unassembled WGS sequence"/>
</dbReference>
<organism evidence="1 2">
    <name type="scientific">Gulo gulo</name>
    <name type="common">Wolverine</name>
    <name type="synonym">Gluton</name>
    <dbReference type="NCBI Taxonomy" id="48420"/>
    <lineage>
        <taxon>Eukaryota</taxon>
        <taxon>Metazoa</taxon>
        <taxon>Chordata</taxon>
        <taxon>Craniata</taxon>
        <taxon>Vertebrata</taxon>
        <taxon>Euteleostomi</taxon>
        <taxon>Mammalia</taxon>
        <taxon>Eutheria</taxon>
        <taxon>Laurasiatheria</taxon>
        <taxon>Carnivora</taxon>
        <taxon>Caniformia</taxon>
        <taxon>Musteloidea</taxon>
        <taxon>Mustelidae</taxon>
        <taxon>Guloninae</taxon>
        <taxon>Gulo</taxon>
    </lineage>
</organism>
<accession>A0A9X9PWI8</accession>
<evidence type="ECO:0000313" key="2">
    <source>
        <dbReference type="Proteomes" id="UP000269945"/>
    </source>
</evidence>
<reference evidence="1 2" key="1">
    <citation type="submission" date="2018-10" db="EMBL/GenBank/DDBJ databases">
        <authorList>
            <person name="Ekblom R."/>
            <person name="Jareborg N."/>
        </authorList>
    </citation>
    <scope>NUCLEOTIDE SEQUENCE [LARGE SCALE GENOMIC DNA]</scope>
    <source>
        <tissue evidence="1">Muscle</tissue>
    </source>
</reference>
<comment type="caution">
    <text evidence="1">The sequence shown here is derived from an EMBL/GenBank/DDBJ whole genome shotgun (WGS) entry which is preliminary data.</text>
</comment>
<sequence>MRTLFVVTGGTLWRRDKLLPDRSDQKELCRNLVKIVNMPRKQM</sequence>